<keyword evidence="7" id="KW-1185">Reference proteome</keyword>
<reference evidence="6" key="2">
    <citation type="submission" date="2025-09" db="UniProtKB">
        <authorList>
            <consortium name="Ensembl"/>
        </authorList>
    </citation>
    <scope>IDENTIFICATION</scope>
</reference>
<dbReference type="Ensembl" id="ENSOKIT00005023632.1">
    <property type="protein sequence ID" value="ENSOKIP00005022248.1"/>
    <property type="gene ID" value="ENSOKIG00005009728.1"/>
</dbReference>
<dbReference type="PANTHER" id="PTHR45953:SF1">
    <property type="entry name" value="IDURONATE 2-SULFATASE"/>
    <property type="match status" value="1"/>
</dbReference>
<name>A0A8C7F8T0_ONCKI</name>
<keyword evidence="3" id="KW-0479">Metal-binding</keyword>
<reference evidence="6" key="1">
    <citation type="submission" date="2025-08" db="UniProtKB">
        <authorList>
            <consortium name="Ensembl"/>
        </authorList>
    </citation>
    <scope>IDENTIFICATION</scope>
</reference>
<evidence type="ECO:0000313" key="7">
    <source>
        <dbReference type="Proteomes" id="UP000694557"/>
    </source>
</evidence>
<sequence length="389" mass="44541">LVADDMRPTLGYYGDPVVKQDIDHLASKRNVYLKRICPDRPTADTYDFISHWRVHAGIYTTLPQCFKFKGLHHYPAANHSDDYPYSWSVPPYHPPSFKYDNRKVCKGIDGQLHVNLLCSVNVSEPPLGTLPDMESAEAVRLLKSTRDSEKHLFLAVGFHKPHIPFRIPQEVLKLYPLDKMTLEFQVDYTCTLLEKKCNLKPKRIRQQYYVSVMYLDSQVGMLSNTLDDLGLAKDNDVVFTSDHGKHGEWAKYSNFDVATRLPLMFYIFPYIDVFGPAQNVNELLDVFPTVSYLAGLKPPHPCPDNSFDVELCTLGRQPGLLLQAPRLQQGLQPATLLSWDYRFTLWVGFDPASFQTDLVIHALELYLMERDPGQDHNLYSASWARTIIS</sequence>
<evidence type="ECO:0000259" key="5">
    <source>
        <dbReference type="Pfam" id="PF00884"/>
    </source>
</evidence>
<dbReference type="GO" id="GO:0004423">
    <property type="term" value="F:iduronate-2-sulfatase activity"/>
    <property type="evidence" value="ECO:0007669"/>
    <property type="project" value="TreeGrafter"/>
</dbReference>
<dbReference type="InterPro" id="IPR000917">
    <property type="entry name" value="Sulfatase_N"/>
</dbReference>
<dbReference type="Pfam" id="PF00884">
    <property type="entry name" value="Sulfatase"/>
    <property type="match status" value="1"/>
</dbReference>
<feature type="domain" description="Sulfatase N-terminal" evidence="5">
    <location>
        <begin position="83"/>
        <end position="295"/>
    </location>
</feature>
<evidence type="ECO:0000256" key="2">
    <source>
        <dbReference type="ARBA" id="ARBA00008779"/>
    </source>
</evidence>
<dbReference type="Gene3D" id="3.40.720.10">
    <property type="entry name" value="Alkaline Phosphatase, subunit A"/>
    <property type="match status" value="1"/>
</dbReference>
<dbReference type="SUPFAM" id="SSF53649">
    <property type="entry name" value="Alkaline phosphatase-like"/>
    <property type="match status" value="1"/>
</dbReference>
<dbReference type="GeneTree" id="ENSGT00940000156803"/>
<dbReference type="AlphaFoldDB" id="A0A8C7F8T0"/>
<proteinExistence type="inferred from homology"/>
<dbReference type="GO" id="GO:0005737">
    <property type="term" value="C:cytoplasm"/>
    <property type="evidence" value="ECO:0007669"/>
    <property type="project" value="TreeGrafter"/>
</dbReference>
<organism evidence="6 7">
    <name type="scientific">Oncorhynchus kisutch</name>
    <name type="common">Coho salmon</name>
    <name type="synonym">Salmo kisutch</name>
    <dbReference type="NCBI Taxonomy" id="8019"/>
    <lineage>
        <taxon>Eukaryota</taxon>
        <taxon>Metazoa</taxon>
        <taxon>Chordata</taxon>
        <taxon>Craniata</taxon>
        <taxon>Vertebrata</taxon>
        <taxon>Euteleostomi</taxon>
        <taxon>Actinopterygii</taxon>
        <taxon>Neopterygii</taxon>
        <taxon>Teleostei</taxon>
        <taxon>Protacanthopterygii</taxon>
        <taxon>Salmoniformes</taxon>
        <taxon>Salmonidae</taxon>
        <taxon>Salmoninae</taxon>
        <taxon>Oncorhynchus</taxon>
    </lineage>
</organism>
<protein>
    <submittedName>
        <fullName evidence="6">Iduronate 2-sulfatase</fullName>
    </submittedName>
</protein>
<comment type="similarity">
    <text evidence="2">Belongs to the sulfatase family.</text>
</comment>
<gene>
    <name evidence="6" type="primary">IDS</name>
</gene>
<evidence type="ECO:0000256" key="4">
    <source>
        <dbReference type="ARBA" id="ARBA00022801"/>
    </source>
</evidence>
<dbReference type="PANTHER" id="PTHR45953">
    <property type="entry name" value="IDURONATE 2-SULFATASE"/>
    <property type="match status" value="1"/>
</dbReference>
<evidence type="ECO:0000256" key="3">
    <source>
        <dbReference type="ARBA" id="ARBA00022723"/>
    </source>
</evidence>
<keyword evidence="4" id="KW-0378">Hydrolase</keyword>
<dbReference type="Proteomes" id="UP000694557">
    <property type="component" value="Unassembled WGS sequence"/>
</dbReference>
<evidence type="ECO:0000313" key="6">
    <source>
        <dbReference type="Ensembl" id="ENSOKIP00005022248.1"/>
    </source>
</evidence>
<comment type="cofactor">
    <cofactor evidence="1">
        <name>Ca(2+)</name>
        <dbReference type="ChEBI" id="CHEBI:29108"/>
    </cofactor>
</comment>
<evidence type="ECO:0000256" key="1">
    <source>
        <dbReference type="ARBA" id="ARBA00001913"/>
    </source>
</evidence>
<dbReference type="GO" id="GO:0046872">
    <property type="term" value="F:metal ion binding"/>
    <property type="evidence" value="ECO:0007669"/>
    <property type="project" value="UniProtKB-KW"/>
</dbReference>
<accession>A0A8C7F8T0</accession>
<dbReference type="InterPro" id="IPR017850">
    <property type="entry name" value="Alkaline_phosphatase_core_sf"/>
</dbReference>